<accession>A0AAD7JYZ0</accession>
<dbReference type="AlphaFoldDB" id="A0AAD7JYZ0"/>
<sequence length="312" mass="34119">MASIWPAKLDSLSRTLHFLEMNTTASLANSEFAVDLIPPGLALSGSYNDINGKASLFWVFGQVTSNVKSEDGRMVFKLGGGTTKESIAFFRRQLHALALPVKADDDDDTDHNRNMQAEPVTDGDRINLTSGTFIQIQVAESMGQRARVYIPGGPDLFRQRDAWYPGDFSFKVDDWVLVYATLFRGEDLEKKKRSYRVIAQDVRRLWFESAGEATARVINDPGTDSKHEESGRAKPAELVKKTDQVEVGATSLELNTLDEHVADDATLSSSSSVGEDPAPTIAAIEGVSATELHDELGMLHVRGVEMAAGSLN</sequence>
<dbReference type="EMBL" id="JARKIB010000011">
    <property type="protein sequence ID" value="KAJ7774877.1"/>
    <property type="molecule type" value="Genomic_DNA"/>
</dbReference>
<gene>
    <name evidence="2" type="ORF">B0H16DRAFT_1760115</name>
</gene>
<feature type="region of interest" description="Disordered" evidence="1">
    <location>
        <begin position="217"/>
        <end position="236"/>
    </location>
</feature>
<keyword evidence="3" id="KW-1185">Reference proteome</keyword>
<proteinExistence type="predicted"/>
<evidence type="ECO:0000313" key="3">
    <source>
        <dbReference type="Proteomes" id="UP001215598"/>
    </source>
</evidence>
<evidence type="ECO:0000313" key="2">
    <source>
        <dbReference type="EMBL" id="KAJ7774877.1"/>
    </source>
</evidence>
<evidence type="ECO:0000256" key="1">
    <source>
        <dbReference type="SAM" id="MobiDB-lite"/>
    </source>
</evidence>
<dbReference type="Proteomes" id="UP001215598">
    <property type="component" value="Unassembled WGS sequence"/>
</dbReference>
<name>A0AAD7JYZ0_9AGAR</name>
<feature type="compositionally biased region" description="Basic and acidic residues" evidence="1">
    <location>
        <begin position="223"/>
        <end position="236"/>
    </location>
</feature>
<reference evidence="2" key="1">
    <citation type="submission" date="2023-03" db="EMBL/GenBank/DDBJ databases">
        <title>Massive genome expansion in bonnet fungi (Mycena s.s.) driven by repeated elements and novel gene families across ecological guilds.</title>
        <authorList>
            <consortium name="Lawrence Berkeley National Laboratory"/>
            <person name="Harder C.B."/>
            <person name="Miyauchi S."/>
            <person name="Viragh M."/>
            <person name="Kuo A."/>
            <person name="Thoen E."/>
            <person name="Andreopoulos B."/>
            <person name="Lu D."/>
            <person name="Skrede I."/>
            <person name="Drula E."/>
            <person name="Henrissat B."/>
            <person name="Morin E."/>
            <person name="Kohler A."/>
            <person name="Barry K."/>
            <person name="LaButti K."/>
            <person name="Morin E."/>
            <person name="Salamov A."/>
            <person name="Lipzen A."/>
            <person name="Mereny Z."/>
            <person name="Hegedus B."/>
            <person name="Baldrian P."/>
            <person name="Stursova M."/>
            <person name="Weitz H."/>
            <person name="Taylor A."/>
            <person name="Grigoriev I.V."/>
            <person name="Nagy L.G."/>
            <person name="Martin F."/>
            <person name="Kauserud H."/>
        </authorList>
    </citation>
    <scope>NUCLEOTIDE SEQUENCE</scope>
    <source>
        <strain evidence="2">CBHHK182m</strain>
    </source>
</reference>
<comment type="caution">
    <text evidence="2">The sequence shown here is derived from an EMBL/GenBank/DDBJ whole genome shotgun (WGS) entry which is preliminary data.</text>
</comment>
<organism evidence="2 3">
    <name type="scientific">Mycena metata</name>
    <dbReference type="NCBI Taxonomy" id="1033252"/>
    <lineage>
        <taxon>Eukaryota</taxon>
        <taxon>Fungi</taxon>
        <taxon>Dikarya</taxon>
        <taxon>Basidiomycota</taxon>
        <taxon>Agaricomycotina</taxon>
        <taxon>Agaricomycetes</taxon>
        <taxon>Agaricomycetidae</taxon>
        <taxon>Agaricales</taxon>
        <taxon>Marasmiineae</taxon>
        <taxon>Mycenaceae</taxon>
        <taxon>Mycena</taxon>
    </lineage>
</organism>
<protein>
    <submittedName>
        <fullName evidence="2">Uncharacterized protein</fullName>
    </submittedName>
</protein>